<keyword evidence="3" id="KW-1185">Reference proteome</keyword>
<sequence length="167" mass="19155">MNRPQTQEYPEWGNTYIRLVEGDVIEILTKQATDFAEFINSLVEKADYAYAPGKWTIKELIGHIVDTERILVFRLLCFARGEKAPLPGFEEDDYVAAANFADLSLFSFAEEFILLRKANLYLINSLNEDELNRIGNANGKQMSVRSLVYILAGHIIHHTNVIKERYL</sequence>
<protein>
    <submittedName>
        <fullName evidence="2">DinB family protein</fullName>
    </submittedName>
</protein>
<dbReference type="Proteomes" id="UP000762110">
    <property type="component" value="Unassembled WGS sequence"/>
</dbReference>
<dbReference type="SUPFAM" id="SSF109854">
    <property type="entry name" value="DinB/YfiT-like putative metalloenzymes"/>
    <property type="match status" value="1"/>
</dbReference>
<dbReference type="Pfam" id="PF12867">
    <property type="entry name" value="DinB_2"/>
    <property type="match status" value="1"/>
</dbReference>
<evidence type="ECO:0000313" key="3">
    <source>
        <dbReference type="Proteomes" id="UP000762110"/>
    </source>
</evidence>
<dbReference type="Gene3D" id="1.20.120.450">
    <property type="entry name" value="dinb family like domain"/>
    <property type="match status" value="1"/>
</dbReference>
<name>A0ABX2DBI3_9SPHI</name>
<dbReference type="InterPro" id="IPR034660">
    <property type="entry name" value="DinB/YfiT-like"/>
</dbReference>
<dbReference type="EMBL" id="JABMKV010000002">
    <property type="protein sequence ID" value="NQX31426.1"/>
    <property type="molecule type" value="Genomic_DNA"/>
</dbReference>
<evidence type="ECO:0000259" key="1">
    <source>
        <dbReference type="Pfam" id="PF12867"/>
    </source>
</evidence>
<gene>
    <name evidence="2" type="ORF">HQN85_06805</name>
</gene>
<accession>A0ABX2DBI3</accession>
<reference evidence="2 3" key="1">
    <citation type="submission" date="2020-05" db="EMBL/GenBank/DDBJ databases">
        <title>Description of Pedobacter foliorum sp. nov.</title>
        <authorList>
            <person name="Qi S."/>
            <person name="Carlier A."/>
            <person name="Cnockaert M."/>
            <person name="Vandamme P."/>
        </authorList>
    </citation>
    <scope>NUCLEOTIDE SEQUENCE [LARGE SCALE GENOMIC DNA]</scope>
    <source>
        <strain evidence="2 3">LMG 31300</strain>
    </source>
</reference>
<proteinExistence type="predicted"/>
<feature type="domain" description="DinB-like" evidence="1">
    <location>
        <begin position="33"/>
        <end position="162"/>
    </location>
</feature>
<dbReference type="RefSeq" id="WP_173270503.1">
    <property type="nucleotide sequence ID" value="NZ_JABMKV010000002.1"/>
</dbReference>
<comment type="caution">
    <text evidence="2">The sequence shown here is derived from an EMBL/GenBank/DDBJ whole genome shotgun (WGS) entry which is preliminary data.</text>
</comment>
<dbReference type="InterPro" id="IPR024775">
    <property type="entry name" value="DinB-like"/>
</dbReference>
<organism evidence="2 3">
    <name type="scientific">Pedobacter boryungensis</name>
    <dbReference type="NCBI Taxonomy" id="869962"/>
    <lineage>
        <taxon>Bacteria</taxon>
        <taxon>Pseudomonadati</taxon>
        <taxon>Bacteroidota</taxon>
        <taxon>Sphingobacteriia</taxon>
        <taxon>Sphingobacteriales</taxon>
        <taxon>Sphingobacteriaceae</taxon>
        <taxon>Pedobacter</taxon>
    </lineage>
</organism>
<evidence type="ECO:0000313" key="2">
    <source>
        <dbReference type="EMBL" id="NQX31426.1"/>
    </source>
</evidence>